<dbReference type="Pfam" id="PF02970">
    <property type="entry name" value="TBCA"/>
    <property type="match status" value="1"/>
</dbReference>
<keyword evidence="2 3" id="KW-0143">Chaperone</keyword>
<sequence>TAKISAFMYAFHCKLRAFHWKELNNKFASCAEIQKRKFCPFSSMDAQQARQLKIKIGSVKRLHKELGMYEEDLEKEKSKVEQMKKNRS</sequence>
<feature type="coiled-coil region" evidence="4">
    <location>
        <begin position="59"/>
        <end position="86"/>
    </location>
</feature>
<name>A0A061R5N5_9CHLO</name>
<dbReference type="EMBL" id="GBEZ01019234">
    <property type="protein sequence ID" value="JAC67298.1"/>
    <property type="molecule type" value="Transcribed_RNA"/>
</dbReference>
<organism evidence="5">
    <name type="scientific">Tetraselmis sp. GSL018</name>
    <dbReference type="NCBI Taxonomy" id="582737"/>
    <lineage>
        <taxon>Eukaryota</taxon>
        <taxon>Viridiplantae</taxon>
        <taxon>Chlorophyta</taxon>
        <taxon>core chlorophytes</taxon>
        <taxon>Chlorodendrophyceae</taxon>
        <taxon>Chlorodendrales</taxon>
        <taxon>Chlorodendraceae</taxon>
        <taxon>Tetraselmis</taxon>
    </lineage>
</organism>
<keyword evidence="3" id="KW-0963">Cytoplasm</keyword>
<comment type="similarity">
    <text evidence="1 3">Belongs to the TBCA family.</text>
</comment>
<reference evidence="5" key="1">
    <citation type="submission" date="2014-05" db="EMBL/GenBank/DDBJ databases">
        <title>The transcriptome of the halophilic microalga Tetraselmis sp. GSL018 isolated from the Great Salt Lake, Utah.</title>
        <authorList>
            <person name="Jinkerson R.E."/>
            <person name="D'Adamo S."/>
            <person name="Posewitz M.C."/>
        </authorList>
    </citation>
    <scope>NUCLEOTIDE SEQUENCE</scope>
    <source>
        <strain evidence="5">GSL018</strain>
    </source>
</reference>
<dbReference type="AlphaFoldDB" id="A0A061R5N5"/>
<dbReference type="GO" id="GO:0005874">
    <property type="term" value="C:microtubule"/>
    <property type="evidence" value="ECO:0007669"/>
    <property type="project" value="UniProtKB-KW"/>
</dbReference>
<dbReference type="GO" id="GO:0048487">
    <property type="term" value="F:beta-tubulin binding"/>
    <property type="evidence" value="ECO:0007669"/>
    <property type="project" value="InterPro"/>
</dbReference>
<evidence type="ECO:0000256" key="4">
    <source>
        <dbReference type="SAM" id="Coils"/>
    </source>
</evidence>
<dbReference type="InterPro" id="IPR036126">
    <property type="entry name" value="TBCA_sf"/>
</dbReference>
<proteinExistence type="inferred from homology"/>
<gene>
    <name evidence="5" type="primary">TBCA</name>
    <name evidence="5" type="ORF">TSPGSL018_11505</name>
</gene>
<keyword evidence="3" id="KW-0493">Microtubule</keyword>
<dbReference type="GO" id="GO:0007023">
    <property type="term" value="P:post-chaperonin tubulin folding pathway"/>
    <property type="evidence" value="ECO:0007669"/>
    <property type="project" value="UniProtKB-UniRule"/>
</dbReference>
<dbReference type="SUPFAM" id="SSF46988">
    <property type="entry name" value="Tubulin chaperone cofactor A"/>
    <property type="match status" value="1"/>
</dbReference>
<dbReference type="Gene3D" id="1.20.58.90">
    <property type="match status" value="1"/>
</dbReference>
<accession>A0A061R5N5</accession>
<evidence type="ECO:0000313" key="5">
    <source>
        <dbReference type="EMBL" id="JAC67298.1"/>
    </source>
</evidence>
<comment type="subunit">
    <text evidence="3">Supercomplex made of cofactors A to E. Cofactors A and D function by capturing and stabilizing tubulin in a quasi-native conformation. Cofactor E binds to the cofactor D-tubulin complex; interaction with cofactor C then causes the release of tubulin polypeptides that are committed to the native state.</text>
</comment>
<evidence type="ECO:0000256" key="3">
    <source>
        <dbReference type="RuleBase" id="RU364030"/>
    </source>
</evidence>
<dbReference type="GO" id="GO:0007021">
    <property type="term" value="P:tubulin complex assembly"/>
    <property type="evidence" value="ECO:0007669"/>
    <property type="project" value="UniProtKB-UniRule"/>
</dbReference>
<evidence type="ECO:0000256" key="2">
    <source>
        <dbReference type="ARBA" id="ARBA00023186"/>
    </source>
</evidence>
<evidence type="ECO:0000256" key="1">
    <source>
        <dbReference type="ARBA" id="ARBA00006806"/>
    </source>
</evidence>
<keyword evidence="4" id="KW-0175">Coiled coil</keyword>
<keyword evidence="3" id="KW-0206">Cytoskeleton</keyword>
<protein>
    <recommendedName>
        <fullName evidence="3">Tubulin-specific chaperone A</fullName>
    </recommendedName>
</protein>
<comment type="subcellular location">
    <subcellularLocation>
        <location evidence="3">Cytoplasm</location>
        <location evidence="3">Cytoskeleton</location>
    </subcellularLocation>
</comment>
<feature type="non-terminal residue" evidence="5">
    <location>
        <position position="1"/>
    </location>
</feature>
<dbReference type="InterPro" id="IPR004226">
    <property type="entry name" value="TBCA"/>
</dbReference>